<dbReference type="InterPro" id="IPR029466">
    <property type="entry name" value="NAM-associated_C"/>
</dbReference>
<sequence>MKDIPKFSDNVNIGILDIESDTVGSPASQSPGFSSSTINLKINLNSDDGGSNLSQRSIGSKKAKLKRKLDEGNTSVDNLVSSNEQILNFLKESASSREKNNEMVLLRMQNQAKTLALKEMEE</sequence>
<comment type="caution">
    <text evidence="3">The sequence shown here is derived from an EMBL/GenBank/DDBJ whole genome shotgun (WGS) entry which is preliminary data.</text>
</comment>
<protein>
    <recommendedName>
        <fullName evidence="2">No apical meristem-associated C-terminal domain-containing protein</fullName>
    </recommendedName>
</protein>
<dbReference type="Proteomes" id="UP001642260">
    <property type="component" value="Unassembled WGS sequence"/>
</dbReference>
<evidence type="ECO:0000313" key="3">
    <source>
        <dbReference type="EMBL" id="CAH8392146.1"/>
    </source>
</evidence>
<proteinExistence type="predicted"/>
<reference evidence="3 4" key="1">
    <citation type="submission" date="2022-03" db="EMBL/GenBank/DDBJ databases">
        <authorList>
            <person name="Macdonald S."/>
            <person name="Ahmed S."/>
            <person name="Newling K."/>
        </authorList>
    </citation>
    <scope>NUCLEOTIDE SEQUENCE [LARGE SCALE GENOMIC DNA]</scope>
</reference>
<dbReference type="Pfam" id="PF14303">
    <property type="entry name" value="NAM-associated"/>
    <property type="match status" value="1"/>
</dbReference>
<organism evidence="3 4">
    <name type="scientific">Eruca vesicaria subsp. sativa</name>
    <name type="common">Garden rocket</name>
    <name type="synonym">Eruca sativa</name>
    <dbReference type="NCBI Taxonomy" id="29727"/>
    <lineage>
        <taxon>Eukaryota</taxon>
        <taxon>Viridiplantae</taxon>
        <taxon>Streptophyta</taxon>
        <taxon>Embryophyta</taxon>
        <taxon>Tracheophyta</taxon>
        <taxon>Spermatophyta</taxon>
        <taxon>Magnoliopsida</taxon>
        <taxon>eudicotyledons</taxon>
        <taxon>Gunneridae</taxon>
        <taxon>Pentapetalae</taxon>
        <taxon>rosids</taxon>
        <taxon>malvids</taxon>
        <taxon>Brassicales</taxon>
        <taxon>Brassicaceae</taxon>
        <taxon>Brassiceae</taxon>
        <taxon>Eruca</taxon>
    </lineage>
</organism>
<dbReference type="AlphaFoldDB" id="A0ABC8M831"/>
<feature type="compositionally biased region" description="Polar residues" evidence="1">
    <location>
        <begin position="44"/>
        <end position="58"/>
    </location>
</feature>
<feature type="domain" description="No apical meristem-associated C-terminal" evidence="2">
    <location>
        <begin position="20"/>
        <end position="113"/>
    </location>
</feature>
<dbReference type="EMBL" id="CAKOAT010984042">
    <property type="protein sequence ID" value="CAH8392146.1"/>
    <property type="molecule type" value="Genomic_DNA"/>
</dbReference>
<name>A0ABC8M831_ERUVS</name>
<gene>
    <name evidence="3" type="ORF">ERUC_LOCUS44629</name>
</gene>
<accession>A0ABC8M831</accession>
<feature type="region of interest" description="Disordered" evidence="1">
    <location>
        <begin position="44"/>
        <end position="72"/>
    </location>
</feature>
<keyword evidence="4" id="KW-1185">Reference proteome</keyword>
<evidence type="ECO:0000256" key="1">
    <source>
        <dbReference type="SAM" id="MobiDB-lite"/>
    </source>
</evidence>
<evidence type="ECO:0000259" key="2">
    <source>
        <dbReference type="Pfam" id="PF14303"/>
    </source>
</evidence>
<evidence type="ECO:0000313" key="4">
    <source>
        <dbReference type="Proteomes" id="UP001642260"/>
    </source>
</evidence>